<dbReference type="KEGG" id="palk:PSAKL28_36180"/>
<evidence type="ECO:0000256" key="1">
    <source>
        <dbReference type="SAM" id="MobiDB-lite"/>
    </source>
</evidence>
<protein>
    <recommendedName>
        <fullName evidence="5">Translation initiation factor 2</fullName>
    </recommendedName>
</protein>
<dbReference type="Proteomes" id="UP000028931">
    <property type="component" value="Chromosome"/>
</dbReference>
<gene>
    <name evidence="3" type="ORF">PSAKL28_36180</name>
</gene>
<feature type="compositionally biased region" description="Low complexity" evidence="1">
    <location>
        <begin position="42"/>
        <end position="60"/>
    </location>
</feature>
<feature type="region of interest" description="Disordered" evidence="1">
    <location>
        <begin position="23"/>
        <end position="84"/>
    </location>
</feature>
<feature type="compositionally biased region" description="Basic residues" evidence="1">
    <location>
        <begin position="61"/>
        <end position="72"/>
    </location>
</feature>
<sequence length="162" mass="17327">MKALSRVGLFLSLLGLLAGTGNAVAQTPPAATPGKPASTSTKAKPNVQQKQVKPAPVSKKPAAKPVRHKAAKSSRAAPAPLPRAKVDLRLPVEMVKDLKPATQDPVSTPKPLLPYLFGEKPPADSPFQLNGRLLSNEMQLQLRNDARQQDIEGAAIEFEFKQ</sequence>
<dbReference type="AlphaFoldDB" id="A0A077FE17"/>
<feature type="signal peptide" evidence="2">
    <location>
        <begin position="1"/>
        <end position="25"/>
    </location>
</feature>
<evidence type="ECO:0000313" key="4">
    <source>
        <dbReference type="Proteomes" id="UP000028931"/>
    </source>
</evidence>
<evidence type="ECO:0008006" key="5">
    <source>
        <dbReference type="Google" id="ProtNLM"/>
    </source>
</evidence>
<reference evidence="3 4" key="1">
    <citation type="submission" date="2014-07" db="EMBL/GenBank/DDBJ databases">
        <authorList>
            <person name="Lee K."/>
            <person name="Lim J.Y."/>
            <person name="Hwang I."/>
        </authorList>
    </citation>
    <scope>NUCLEOTIDE SEQUENCE [LARGE SCALE GENOMIC DNA]</scope>
    <source>
        <strain evidence="3 4">KL28</strain>
    </source>
</reference>
<dbReference type="RefSeq" id="WP_051939472.1">
    <property type="nucleotide sequence ID" value="NZ_CP009048.1"/>
</dbReference>
<dbReference type="HOGENOM" id="CLU_111128_1_0_6"/>
<name>A0A077FE17_9PSED</name>
<accession>A0A077FE17</accession>
<dbReference type="EMBL" id="CP009048">
    <property type="protein sequence ID" value="AIL62770.1"/>
    <property type="molecule type" value="Genomic_DNA"/>
</dbReference>
<feature type="chain" id="PRO_5001718323" description="Translation initiation factor 2" evidence="2">
    <location>
        <begin position="26"/>
        <end position="162"/>
    </location>
</feature>
<evidence type="ECO:0000313" key="3">
    <source>
        <dbReference type="EMBL" id="AIL62770.1"/>
    </source>
</evidence>
<evidence type="ECO:0000256" key="2">
    <source>
        <dbReference type="SAM" id="SignalP"/>
    </source>
</evidence>
<keyword evidence="2" id="KW-0732">Signal</keyword>
<dbReference type="OrthoDB" id="7033497at2"/>
<organism evidence="3 4">
    <name type="scientific">Pseudomonas alkylphenolica</name>
    <dbReference type="NCBI Taxonomy" id="237609"/>
    <lineage>
        <taxon>Bacteria</taxon>
        <taxon>Pseudomonadati</taxon>
        <taxon>Pseudomonadota</taxon>
        <taxon>Gammaproteobacteria</taxon>
        <taxon>Pseudomonadales</taxon>
        <taxon>Pseudomonadaceae</taxon>
        <taxon>Pseudomonas</taxon>
    </lineage>
</organism>
<proteinExistence type="predicted"/>